<keyword evidence="2" id="KW-0004">4Fe-4S</keyword>
<evidence type="ECO:0000259" key="7">
    <source>
        <dbReference type="PROSITE" id="PS51918"/>
    </source>
</evidence>
<dbReference type="SFLD" id="SFLDG01384">
    <property type="entry name" value="thioether_bond_formation_requi"/>
    <property type="match status" value="1"/>
</dbReference>
<evidence type="ECO:0000256" key="3">
    <source>
        <dbReference type="ARBA" id="ARBA00022691"/>
    </source>
</evidence>
<keyword evidence="3" id="KW-0949">S-adenosyl-L-methionine</keyword>
<dbReference type="PROSITE" id="PS51918">
    <property type="entry name" value="RADICAL_SAM"/>
    <property type="match status" value="1"/>
</dbReference>
<dbReference type="Gene3D" id="3.20.20.70">
    <property type="entry name" value="Aldolase class I"/>
    <property type="match status" value="1"/>
</dbReference>
<gene>
    <name evidence="8" type="primary">scfB</name>
    <name evidence="8" type="ORF">QE109_08070</name>
</gene>
<dbReference type="InterPro" id="IPR000385">
    <property type="entry name" value="MoaA_NifB_PqqE_Fe-S-bd_CS"/>
</dbReference>
<dbReference type="SFLD" id="SFLDG01067">
    <property type="entry name" value="SPASM/twitch_domain_containing"/>
    <property type="match status" value="1"/>
</dbReference>
<comment type="cofactor">
    <cofactor evidence="1">
        <name>[4Fe-4S] cluster</name>
        <dbReference type="ChEBI" id="CHEBI:49883"/>
    </cofactor>
</comment>
<accession>A0ABT6NCK3</accession>
<keyword evidence="5" id="KW-0408">Iron</keyword>
<evidence type="ECO:0000313" key="8">
    <source>
        <dbReference type="EMBL" id="MDH8678100.1"/>
    </source>
</evidence>
<name>A0ABT6NCK3_9FIRM</name>
<proteinExistence type="predicted"/>
<dbReference type="InterPro" id="IPR047602">
    <property type="entry name" value="SPASM_CteB-like"/>
</dbReference>
<evidence type="ECO:0000256" key="4">
    <source>
        <dbReference type="ARBA" id="ARBA00022723"/>
    </source>
</evidence>
<dbReference type="SUPFAM" id="SSF102114">
    <property type="entry name" value="Radical SAM enzymes"/>
    <property type="match status" value="1"/>
</dbReference>
<protein>
    <submittedName>
        <fullName evidence="8">Thioether cross-link-forming SCIFF peptide maturase</fullName>
    </submittedName>
</protein>
<dbReference type="SFLD" id="SFLDS00029">
    <property type="entry name" value="Radical_SAM"/>
    <property type="match status" value="1"/>
</dbReference>
<dbReference type="SFLD" id="SFLDG01386">
    <property type="entry name" value="main_SPASM_domain-containing"/>
    <property type="match status" value="1"/>
</dbReference>
<dbReference type="PANTHER" id="PTHR43273:SF8">
    <property type="entry name" value="RADICAL SAM DOMAIN PROTEIN"/>
    <property type="match status" value="1"/>
</dbReference>
<dbReference type="CDD" id="cd01335">
    <property type="entry name" value="Radical_SAM"/>
    <property type="match status" value="1"/>
</dbReference>
<dbReference type="InterPro" id="IPR023867">
    <property type="entry name" value="Sulphatase_maturase_rSAM"/>
</dbReference>
<evidence type="ECO:0000313" key="9">
    <source>
        <dbReference type="Proteomes" id="UP001158045"/>
    </source>
</evidence>
<keyword evidence="6" id="KW-0411">Iron-sulfur</keyword>
<dbReference type="EMBL" id="JARYZI010000004">
    <property type="protein sequence ID" value="MDH8678100.1"/>
    <property type="molecule type" value="Genomic_DNA"/>
</dbReference>
<reference evidence="8 9" key="1">
    <citation type="submission" date="2023-04" db="EMBL/GenBank/DDBJ databases">
        <title>Fusibacter bizertensis strain WBS, isolated from littoral bottom sediments of the Arctic seas - biochemical and genomic analysis.</title>
        <authorList>
            <person name="Brioukhanov A.L."/>
        </authorList>
    </citation>
    <scope>NUCLEOTIDE SEQUENCE [LARGE SCALE GENOMIC DNA]</scope>
    <source>
        <strain evidence="8 9">WBS</strain>
    </source>
</reference>
<dbReference type="NCBIfam" id="TIGR03974">
    <property type="entry name" value="rSAM_six_Cys"/>
    <property type="match status" value="1"/>
</dbReference>
<dbReference type="Pfam" id="PF04055">
    <property type="entry name" value="Radical_SAM"/>
    <property type="match status" value="1"/>
</dbReference>
<dbReference type="InterPro" id="IPR023885">
    <property type="entry name" value="4Fe4S-binding_SPASM_dom"/>
</dbReference>
<dbReference type="InterPro" id="IPR058240">
    <property type="entry name" value="rSAM_sf"/>
</dbReference>
<dbReference type="InterPro" id="IPR007197">
    <property type="entry name" value="rSAM"/>
</dbReference>
<evidence type="ECO:0000256" key="5">
    <source>
        <dbReference type="ARBA" id="ARBA00023004"/>
    </source>
</evidence>
<comment type="caution">
    <text evidence="8">The sequence shown here is derived from an EMBL/GenBank/DDBJ whole genome shotgun (WGS) entry which is preliminary data.</text>
</comment>
<dbReference type="Proteomes" id="UP001158045">
    <property type="component" value="Unassembled WGS sequence"/>
</dbReference>
<dbReference type="InterPro" id="IPR013785">
    <property type="entry name" value="Aldolase_TIM"/>
</dbReference>
<dbReference type="InterPro" id="IPR024025">
    <property type="entry name" value="SCIFF_rSAM_maturase"/>
</dbReference>
<feature type="domain" description="Radical SAM core" evidence="7">
    <location>
        <begin position="90"/>
        <end position="322"/>
    </location>
</feature>
<sequence>MTHFYELNNYQIAIDGNSGSIHQLDPISFNIIKDFKFMPSNEMLHRHFDSIYAYEMIEEVYSELRALKENNLLFTEEKFLLDSISHKMINQHVKALCLHVAHDCNLRCKYCFASEGDYNSGKKLMSLEVAKQSIDYLIEHSKGRNNIEVDFFGGEPLMNFDVVKETVFYAKSLEEAHQKSFYFTITTNGMLLNEEISDFINTYIDNVVISIDGRKEVHDKIRPDRGGKGSYDRIVPKAQNLIKNRGAKSYFVRGTFTSENKDFAKDVMHLADLGFKEISVEPVVGSGQTLHFTESDVPSIIFEYENLALQYIERLKGENSFRYYHFNINVFEGPCVYKRINACGAGSDYFAVSPEGDLYPCHQFVGEVDFKVGDVFAGISNTSIGDTFANTNVLTKEECKSCWAKLFCSGGCHANAYFSNNDISKPNSISCTLQKKRIECAIMIALWKNDHVKPTDLIIDISQI</sequence>
<keyword evidence="4" id="KW-0479">Metal-binding</keyword>
<evidence type="ECO:0000256" key="6">
    <source>
        <dbReference type="ARBA" id="ARBA00023014"/>
    </source>
</evidence>
<evidence type="ECO:0000256" key="1">
    <source>
        <dbReference type="ARBA" id="ARBA00001966"/>
    </source>
</evidence>
<dbReference type="PANTHER" id="PTHR43273">
    <property type="entry name" value="ANAEROBIC SULFATASE-MATURATING ENZYME HOMOLOG ASLB-RELATED"/>
    <property type="match status" value="1"/>
</dbReference>
<keyword evidence="9" id="KW-1185">Reference proteome</keyword>
<dbReference type="CDD" id="cd21124">
    <property type="entry name" value="SPASM_CteB-like"/>
    <property type="match status" value="1"/>
</dbReference>
<dbReference type="NCBIfam" id="TIGR04085">
    <property type="entry name" value="rSAM_more_4Fe4S"/>
    <property type="match status" value="1"/>
</dbReference>
<evidence type="ECO:0000256" key="2">
    <source>
        <dbReference type="ARBA" id="ARBA00022485"/>
    </source>
</evidence>
<dbReference type="PROSITE" id="PS01305">
    <property type="entry name" value="MOAA_NIFB_PQQE"/>
    <property type="match status" value="1"/>
</dbReference>
<organism evidence="8 9">
    <name type="scientific">Fusibacter bizertensis</name>
    <dbReference type="NCBI Taxonomy" id="1488331"/>
    <lineage>
        <taxon>Bacteria</taxon>
        <taxon>Bacillati</taxon>
        <taxon>Bacillota</taxon>
        <taxon>Clostridia</taxon>
        <taxon>Eubacteriales</taxon>
        <taxon>Eubacteriales Family XII. Incertae Sedis</taxon>
        <taxon>Fusibacter</taxon>
    </lineage>
</organism>
<dbReference type="RefSeq" id="WP_281093929.1">
    <property type="nucleotide sequence ID" value="NZ_JARYZI010000004.1"/>
</dbReference>